<keyword evidence="3" id="KW-1185">Reference proteome</keyword>
<name>A0A183HJ01_9BILA</name>
<dbReference type="WBParaSite" id="OFLC_0000746201-mRNA-1">
    <property type="protein sequence ID" value="OFLC_0000746201-mRNA-1"/>
    <property type="gene ID" value="OFLC_0000746201"/>
</dbReference>
<dbReference type="Proteomes" id="UP000267606">
    <property type="component" value="Unassembled WGS sequence"/>
</dbReference>
<dbReference type="EMBL" id="UZAJ01007815">
    <property type="protein sequence ID" value="VDO51129.1"/>
    <property type="molecule type" value="Genomic_DNA"/>
</dbReference>
<sequence>MICPFRSQYNCSYSRAVCYLSFPARNQPLVASTTMDDIIDGRDGFVGYVRSARSERRDKSTGYVKDVRSGRRDRSVGYVRAEGR</sequence>
<reference evidence="2 3" key="2">
    <citation type="submission" date="2018-11" db="EMBL/GenBank/DDBJ databases">
        <authorList>
            <consortium name="Pathogen Informatics"/>
        </authorList>
    </citation>
    <scope>NUCLEOTIDE SEQUENCE [LARGE SCALE GENOMIC DNA]</scope>
</reference>
<organism evidence="4">
    <name type="scientific">Onchocerca flexuosa</name>
    <dbReference type="NCBI Taxonomy" id="387005"/>
    <lineage>
        <taxon>Eukaryota</taxon>
        <taxon>Metazoa</taxon>
        <taxon>Ecdysozoa</taxon>
        <taxon>Nematoda</taxon>
        <taxon>Chromadorea</taxon>
        <taxon>Rhabditida</taxon>
        <taxon>Spirurina</taxon>
        <taxon>Spiruromorpha</taxon>
        <taxon>Filarioidea</taxon>
        <taxon>Onchocercidae</taxon>
        <taxon>Onchocerca</taxon>
    </lineage>
</organism>
<accession>A0A183HJ01</accession>
<dbReference type="AlphaFoldDB" id="A0A183HJ01"/>
<protein>
    <submittedName>
        <fullName evidence="4">RRM domain-containing protein</fullName>
    </submittedName>
</protein>
<evidence type="ECO:0000313" key="2">
    <source>
        <dbReference type="EMBL" id="VDO51129.1"/>
    </source>
</evidence>
<reference evidence="4" key="1">
    <citation type="submission" date="2016-06" db="UniProtKB">
        <authorList>
            <consortium name="WormBaseParasite"/>
        </authorList>
    </citation>
    <scope>IDENTIFICATION</scope>
</reference>
<feature type="region of interest" description="Disordered" evidence="1">
    <location>
        <begin position="57"/>
        <end position="84"/>
    </location>
</feature>
<evidence type="ECO:0000313" key="4">
    <source>
        <dbReference type="WBParaSite" id="OFLC_0000746201-mRNA-1"/>
    </source>
</evidence>
<evidence type="ECO:0000313" key="3">
    <source>
        <dbReference type="Proteomes" id="UP000267606"/>
    </source>
</evidence>
<evidence type="ECO:0000256" key="1">
    <source>
        <dbReference type="SAM" id="MobiDB-lite"/>
    </source>
</evidence>
<proteinExistence type="predicted"/>
<gene>
    <name evidence="2" type="ORF">OFLC_LOCUS7461</name>
</gene>